<dbReference type="OrthoDB" id="4721035at2759"/>
<keyword evidence="1" id="KW-0472">Membrane</keyword>
<name>A0A2I2EZB2_ASPCN</name>
<evidence type="ECO:0000256" key="1">
    <source>
        <dbReference type="SAM" id="Phobius"/>
    </source>
</evidence>
<feature type="transmembrane region" description="Helical" evidence="1">
    <location>
        <begin position="33"/>
        <end position="58"/>
    </location>
</feature>
<dbReference type="AlphaFoldDB" id="A0A2I2EZB2"/>
<feature type="transmembrane region" description="Helical" evidence="1">
    <location>
        <begin position="142"/>
        <end position="161"/>
    </location>
</feature>
<dbReference type="STRING" id="41067.A0A2I2EZB2"/>
<keyword evidence="1" id="KW-1133">Transmembrane helix</keyword>
<evidence type="ECO:0000313" key="3">
    <source>
        <dbReference type="Proteomes" id="UP000234585"/>
    </source>
</evidence>
<reference evidence="2 3" key="1">
    <citation type="submission" date="2017-12" db="EMBL/GenBank/DDBJ databases">
        <authorList>
            <consortium name="DOE Joint Genome Institute"/>
            <person name="Haridas S."/>
            <person name="Kjaerbolling I."/>
            <person name="Vesth T.C."/>
            <person name="Frisvad J.C."/>
            <person name="Nybo J.L."/>
            <person name="Theobald S."/>
            <person name="Kuo A."/>
            <person name="Bowyer P."/>
            <person name="Matsuda Y."/>
            <person name="Mondo S."/>
            <person name="Lyhne E.K."/>
            <person name="Kogle M.E."/>
            <person name="Clum A."/>
            <person name="Lipzen A."/>
            <person name="Salamov A."/>
            <person name="Ngan C.Y."/>
            <person name="Daum C."/>
            <person name="Chiniquy J."/>
            <person name="Barry K."/>
            <person name="LaButti K."/>
            <person name="Simmons B.A."/>
            <person name="Magnuson J.K."/>
            <person name="Mortensen U.H."/>
            <person name="Larsen T.O."/>
            <person name="Grigoriev I.V."/>
            <person name="Baker S.E."/>
            <person name="Andersen M.R."/>
            <person name="Nordberg H.P."/>
            <person name="Cantor M.N."/>
            <person name="Hua S.X."/>
        </authorList>
    </citation>
    <scope>NUCLEOTIDE SEQUENCE [LARGE SCALE GENOMIC DNA]</scope>
    <source>
        <strain evidence="2 3">CBS 102.13</strain>
    </source>
</reference>
<dbReference type="GeneID" id="36522715"/>
<protein>
    <submittedName>
        <fullName evidence="2">Uncharacterized protein</fullName>
    </submittedName>
</protein>
<keyword evidence="3" id="KW-1185">Reference proteome</keyword>
<proteinExistence type="predicted"/>
<evidence type="ECO:0000313" key="2">
    <source>
        <dbReference type="EMBL" id="PLB33716.1"/>
    </source>
</evidence>
<dbReference type="EMBL" id="KZ559197">
    <property type="protein sequence ID" value="PLB33716.1"/>
    <property type="molecule type" value="Genomic_DNA"/>
</dbReference>
<keyword evidence="1" id="KW-0812">Transmembrane</keyword>
<organism evidence="2 3">
    <name type="scientific">Aspergillus candidus</name>
    <dbReference type="NCBI Taxonomy" id="41067"/>
    <lineage>
        <taxon>Eukaryota</taxon>
        <taxon>Fungi</taxon>
        <taxon>Dikarya</taxon>
        <taxon>Ascomycota</taxon>
        <taxon>Pezizomycotina</taxon>
        <taxon>Eurotiomycetes</taxon>
        <taxon>Eurotiomycetidae</taxon>
        <taxon>Eurotiales</taxon>
        <taxon>Aspergillaceae</taxon>
        <taxon>Aspergillus</taxon>
        <taxon>Aspergillus subgen. Circumdati</taxon>
    </lineage>
</organism>
<gene>
    <name evidence="2" type="ORF">BDW47DRAFT_120985</name>
</gene>
<dbReference type="RefSeq" id="XP_024667728.1">
    <property type="nucleotide sequence ID" value="XM_024815555.1"/>
</dbReference>
<feature type="transmembrane region" description="Helical" evidence="1">
    <location>
        <begin position="605"/>
        <end position="625"/>
    </location>
</feature>
<accession>A0A2I2EZB2</accession>
<feature type="transmembrane region" description="Helical" evidence="1">
    <location>
        <begin position="78"/>
        <end position="103"/>
    </location>
</feature>
<sequence>MSPPYSARHVLLDPSHGIKCPARGHLVKSRWSWLPVSIILLAVYATLASCFYLVVALVRPRFGDRIGVGGLDPATATLLSALIAKTIELSYVTVCVAFVGQVLSRRALLRRSRGITIPEMNLRTWIMQPGSLLVQGEMLRQAAGTVLGVLALTAAIVSMLYTTAAEALVAPKLILGHVESLQLIGRVSADFADPEILGEQCASPIPLAMDPDNRNRTCMELLHTGQAYHNYRAWLNAWSTIRDPTDDLAHRPPPMGSLWDNTTLIGQWIDRENSDVAELSERYHRLILNVTAAMPHGGVFVATNDPVNGIPQPQVRGEGDFELDAAVAAPAVNVLCAGMTSEELAPLVWTEWPEGSKDKLDVPAWLQNKPQGVPDYPDYLNRTVVDDLFGWGPKYGQRPPVFGRFPSAYNTVLNTTGLAPADSVFLLGTTPNPSTDDPPYVLCALKAKLSPRCSTHYEASATGANLTVNCQSPTNSMQYDRFHPDDPDGEWSPNWKNVASLWSTSLSLGTGMLDGASSNARLLMQLVPTGQPRALPAERPSVAEGLAVLAGSTLLLSTMSTSFRTAWPYADRKDSILHNPVPETCEATLRAVGYASGGSHPWQRVFYLVLGAAFITSVVYLAFLLGEARGEQITDFTEPPNLFALALNSPASTRVQGACAEGPTGAVLEEQFNIAAANDEGHLFIAGKGDGYAHATGVDGGAEVGGGSPVMQEYRRLARGRTLCSWFY</sequence>
<dbReference type="Proteomes" id="UP000234585">
    <property type="component" value="Unassembled WGS sequence"/>
</dbReference>